<reference evidence="1" key="1">
    <citation type="journal article" date="2014" name="Front. Microbiol.">
        <title>High frequency of phylogenetically diverse reductive dehalogenase-homologous genes in deep subseafloor sedimentary metagenomes.</title>
        <authorList>
            <person name="Kawai M."/>
            <person name="Futagami T."/>
            <person name="Toyoda A."/>
            <person name="Takaki Y."/>
            <person name="Nishi S."/>
            <person name="Hori S."/>
            <person name="Arai W."/>
            <person name="Tsubouchi T."/>
            <person name="Morono Y."/>
            <person name="Uchiyama I."/>
            <person name="Ito T."/>
            <person name="Fujiyama A."/>
            <person name="Inagaki F."/>
            <person name="Takami H."/>
        </authorList>
    </citation>
    <scope>NUCLEOTIDE SEQUENCE</scope>
    <source>
        <strain evidence="1">Expedition CK06-06</strain>
    </source>
</reference>
<sequence length="57" mass="6658">MENKKALQQNAKGLRISKLPLLERFGTFCWGEITEELQNTYKLKELINLPVRVLNNI</sequence>
<dbReference type="AlphaFoldDB" id="X1QQ16"/>
<dbReference type="EMBL" id="BARV01035029">
    <property type="protein sequence ID" value="GAI53035.1"/>
    <property type="molecule type" value="Genomic_DNA"/>
</dbReference>
<evidence type="ECO:0000313" key="1">
    <source>
        <dbReference type="EMBL" id="GAI53035.1"/>
    </source>
</evidence>
<organism evidence="1">
    <name type="scientific">marine sediment metagenome</name>
    <dbReference type="NCBI Taxonomy" id="412755"/>
    <lineage>
        <taxon>unclassified sequences</taxon>
        <taxon>metagenomes</taxon>
        <taxon>ecological metagenomes</taxon>
    </lineage>
</organism>
<proteinExistence type="predicted"/>
<protein>
    <submittedName>
        <fullName evidence="1">Uncharacterized protein</fullName>
    </submittedName>
</protein>
<name>X1QQ16_9ZZZZ</name>
<gene>
    <name evidence="1" type="ORF">S06H3_54718</name>
</gene>
<accession>X1QQ16</accession>
<comment type="caution">
    <text evidence="1">The sequence shown here is derived from an EMBL/GenBank/DDBJ whole genome shotgun (WGS) entry which is preliminary data.</text>
</comment>